<feature type="coiled-coil region" evidence="16">
    <location>
        <begin position="390"/>
        <end position="417"/>
    </location>
</feature>
<evidence type="ECO:0000313" key="21">
    <source>
        <dbReference type="EMBL" id="TRW91969.1"/>
    </source>
</evidence>
<dbReference type="InterPro" id="IPR032807">
    <property type="entry name" value="GNVR"/>
</dbReference>
<evidence type="ECO:0000256" key="4">
    <source>
        <dbReference type="ARBA" id="ARBA00011903"/>
    </source>
</evidence>
<evidence type="ECO:0000256" key="5">
    <source>
        <dbReference type="ARBA" id="ARBA00022475"/>
    </source>
</evidence>
<comment type="similarity">
    <text evidence="3">Belongs to the etk/wzc family.</text>
</comment>
<reference evidence="21 22" key="1">
    <citation type="journal article" date="2019" name="Antonie Van Leeuwenhoek">
        <title>Description of 'Ca. Methylobacter oryzae' KRF1, a novel species from the environmentally important Methylobacter clade 2.</title>
        <authorList>
            <person name="Khatri K."/>
            <person name="Mohite J.A."/>
            <person name="Pandit P.S."/>
            <person name="Bahulikar R."/>
            <person name="Rahalkar M.C."/>
        </authorList>
    </citation>
    <scope>NUCLEOTIDE SEQUENCE [LARGE SCALE GENOMIC DNA]</scope>
    <source>
        <strain evidence="21 22">KRF1</strain>
    </source>
</reference>
<keyword evidence="12 17" id="KW-1133">Transmembrane helix</keyword>
<evidence type="ECO:0000256" key="2">
    <source>
        <dbReference type="ARBA" id="ARBA00007316"/>
    </source>
</evidence>
<dbReference type="PANTHER" id="PTHR32309:SF13">
    <property type="entry name" value="FERRIC ENTEROBACTIN TRANSPORT PROTEIN FEPE"/>
    <property type="match status" value="1"/>
</dbReference>
<keyword evidence="10" id="KW-0418">Kinase</keyword>
<dbReference type="CDD" id="cd05387">
    <property type="entry name" value="BY-kinase"/>
    <property type="match status" value="1"/>
</dbReference>
<evidence type="ECO:0000256" key="6">
    <source>
        <dbReference type="ARBA" id="ARBA00022519"/>
    </source>
</evidence>
<dbReference type="Proteomes" id="UP000733744">
    <property type="component" value="Unassembled WGS sequence"/>
</dbReference>
<name>A0ABY3C852_9GAMM</name>
<dbReference type="EMBL" id="RYFG02000110">
    <property type="protein sequence ID" value="TRW91969.1"/>
    <property type="molecule type" value="Genomic_DNA"/>
</dbReference>
<dbReference type="InterPro" id="IPR003856">
    <property type="entry name" value="LPS_length_determ_N"/>
</dbReference>
<dbReference type="InterPro" id="IPR025669">
    <property type="entry name" value="AAA_dom"/>
</dbReference>
<dbReference type="Pfam" id="PF13614">
    <property type="entry name" value="AAA_31"/>
    <property type="match status" value="1"/>
</dbReference>
<comment type="caution">
    <text evidence="21">The sequence shown here is derived from an EMBL/GenBank/DDBJ whole genome shotgun (WGS) entry which is preliminary data.</text>
</comment>
<dbReference type="Pfam" id="PF02706">
    <property type="entry name" value="Wzz"/>
    <property type="match status" value="1"/>
</dbReference>
<gene>
    <name evidence="21" type="ORF">EKO24_015900</name>
</gene>
<evidence type="ECO:0000256" key="11">
    <source>
        <dbReference type="ARBA" id="ARBA00022840"/>
    </source>
</evidence>
<feature type="domain" description="Polysaccharide chain length determinant N-terminal" evidence="18">
    <location>
        <begin position="23"/>
        <end position="112"/>
    </location>
</feature>
<sequence length="749" mass="83617">MYDSKEQSLMPSEFLQNDNTETALINFFHTLWLRKRLLISVTFSLSILAILIIYQLVPRYTATTQLLVGINAAKVVDIEQVLSGNLKGDTAVIGEMEVLKSRELAHKVIDTLHLDQYKEFNPKLRKPGFLAQFSLKNLLPESWQEAVGLVKIDSRTDEEKEEARLTGLTNAFLGKLKISQVKRSQVINVAFESEDPKLAAKIANEVADKYIVGQLQAKFDATKKATDWLNDQLGELKKKVETSERAVEQYRKTHELIEVKKEVGLSQQQMSEVNSQLIIARAQRAEAEAKYQQVEAIARSGRDTDSVAEVLNSSLISSLRQQESEVQRKYSEMLVEFGPRHPRMIQMQAELEDIQGKVRSEVKKIAAGLHNNMDVARAREGSLTASLRQMESKTTGNNQAEVELHALEREATANKALFETFLGRFKETASTQGIEQADARVISFAEIPLGASYPKKKLLLVSSIVGSLLVGVFLVFVLEMLNPGVRSPEQIQELFNMSTLGIVPKVMETNIVPHEYLLAKPQSALAEAVNTLRISLSLLNPDAEVKSLLVTSSVPGEGKSTLAVLIARHSACAGQRVVLIDTDLRRPTVGKMFKIKESTLGLTDLLMHHDLSINDVLVDDPDTGMKILTRGKSAFVNPVDLFASQRMKIIVEQLREQYDLVILDSAPIMAVPDTRILAGLVDKTIFVLNWDSTPKKVVHSALHLLNKDGHSNIAGIVLQKVNLQQYGRYGYGDSGYYYHYGRYNQYYSG</sequence>
<accession>A0ABY3C852</accession>
<keyword evidence="9" id="KW-0547">Nucleotide-binding</keyword>
<comment type="catalytic activity">
    <reaction evidence="15">
        <text>L-tyrosyl-[protein] + ATP = O-phospho-L-tyrosyl-[protein] + ADP + H(+)</text>
        <dbReference type="Rhea" id="RHEA:10596"/>
        <dbReference type="Rhea" id="RHEA-COMP:10136"/>
        <dbReference type="Rhea" id="RHEA-COMP:20101"/>
        <dbReference type="ChEBI" id="CHEBI:15378"/>
        <dbReference type="ChEBI" id="CHEBI:30616"/>
        <dbReference type="ChEBI" id="CHEBI:46858"/>
        <dbReference type="ChEBI" id="CHEBI:61978"/>
        <dbReference type="ChEBI" id="CHEBI:456216"/>
        <dbReference type="EC" id="2.7.10.2"/>
    </reaction>
</comment>
<evidence type="ECO:0000259" key="18">
    <source>
        <dbReference type="Pfam" id="PF02706"/>
    </source>
</evidence>
<feature type="transmembrane region" description="Helical" evidence="17">
    <location>
        <begin position="37"/>
        <end position="57"/>
    </location>
</feature>
<keyword evidence="16" id="KW-0175">Coiled coil</keyword>
<keyword evidence="7 21" id="KW-0808">Transferase</keyword>
<evidence type="ECO:0000256" key="3">
    <source>
        <dbReference type="ARBA" id="ARBA00008883"/>
    </source>
</evidence>
<comment type="similarity">
    <text evidence="2">Belongs to the CpsD/CapB family.</text>
</comment>
<keyword evidence="6" id="KW-0997">Cell inner membrane</keyword>
<keyword evidence="22" id="KW-1185">Reference proteome</keyword>
<dbReference type="Gene3D" id="3.40.50.300">
    <property type="entry name" value="P-loop containing nucleotide triphosphate hydrolases"/>
    <property type="match status" value="1"/>
</dbReference>
<evidence type="ECO:0000259" key="20">
    <source>
        <dbReference type="Pfam" id="PF13807"/>
    </source>
</evidence>
<keyword evidence="5" id="KW-1003">Cell membrane</keyword>
<evidence type="ECO:0000256" key="16">
    <source>
        <dbReference type="SAM" id="Coils"/>
    </source>
</evidence>
<evidence type="ECO:0000256" key="14">
    <source>
        <dbReference type="ARBA" id="ARBA00023137"/>
    </source>
</evidence>
<evidence type="ECO:0000256" key="8">
    <source>
        <dbReference type="ARBA" id="ARBA00022692"/>
    </source>
</evidence>
<dbReference type="InterPro" id="IPR005702">
    <property type="entry name" value="Wzc-like_C"/>
</dbReference>
<keyword evidence="14" id="KW-0829">Tyrosine-protein kinase</keyword>
<evidence type="ECO:0000259" key="19">
    <source>
        <dbReference type="Pfam" id="PF13614"/>
    </source>
</evidence>
<dbReference type="Pfam" id="PF13807">
    <property type="entry name" value="GNVR"/>
    <property type="match status" value="1"/>
</dbReference>
<evidence type="ECO:0000256" key="17">
    <source>
        <dbReference type="SAM" id="Phobius"/>
    </source>
</evidence>
<dbReference type="InterPro" id="IPR027417">
    <property type="entry name" value="P-loop_NTPase"/>
</dbReference>
<dbReference type="PANTHER" id="PTHR32309">
    <property type="entry name" value="TYROSINE-PROTEIN KINASE"/>
    <property type="match status" value="1"/>
</dbReference>
<evidence type="ECO:0000256" key="12">
    <source>
        <dbReference type="ARBA" id="ARBA00022989"/>
    </source>
</evidence>
<dbReference type="EC" id="2.7.10.2" evidence="4"/>
<protein>
    <recommendedName>
        <fullName evidence="4">non-specific protein-tyrosine kinase</fullName>
        <ecNumber evidence="4">2.7.10.2</ecNumber>
    </recommendedName>
</protein>
<dbReference type="GO" id="GO:0004715">
    <property type="term" value="F:non-membrane spanning protein tyrosine kinase activity"/>
    <property type="evidence" value="ECO:0007669"/>
    <property type="project" value="UniProtKB-EC"/>
</dbReference>
<evidence type="ECO:0000256" key="7">
    <source>
        <dbReference type="ARBA" id="ARBA00022679"/>
    </source>
</evidence>
<comment type="subcellular location">
    <subcellularLocation>
        <location evidence="1">Cell inner membrane</location>
        <topology evidence="1">Multi-pass membrane protein</topology>
    </subcellularLocation>
</comment>
<keyword evidence="13 17" id="KW-0472">Membrane</keyword>
<feature type="domain" description="Tyrosine-protein kinase G-rich" evidence="20">
    <location>
        <begin position="406"/>
        <end position="479"/>
    </location>
</feature>
<evidence type="ECO:0000313" key="22">
    <source>
        <dbReference type="Proteomes" id="UP000733744"/>
    </source>
</evidence>
<keyword evidence="8 17" id="KW-0812">Transmembrane</keyword>
<dbReference type="InterPro" id="IPR050445">
    <property type="entry name" value="Bact_polysacc_biosynth/exp"/>
</dbReference>
<dbReference type="SUPFAM" id="SSF52540">
    <property type="entry name" value="P-loop containing nucleoside triphosphate hydrolases"/>
    <property type="match status" value="1"/>
</dbReference>
<feature type="coiled-coil region" evidence="16">
    <location>
        <begin position="233"/>
        <end position="297"/>
    </location>
</feature>
<dbReference type="RefSeq" id="WP_127028147.1">
    <property type="nucleotide sequence ID" value="NZ_RYFG02000110.1"/>
</dbReference>
<organism evidence="21 22">
    <name type="scientific">Candidatus Methylobacter oryzae</name>
    <dbReference type="NCBI Taxonomy" id="2497749"/>
    <lineage>
        <taxon>Bacteria</taxon>
        <taxon>Pseudomonadati</taxon>
        <taxon>Pseudomonadota</taxon>
        <taxon>Gammaproteobacteria</taxon>
        <taxon>Methylococcales</taxon>
        <taxon>Methylococcaceae</taxon>
        <taxon>Methylobacter</taxon>
    </lineage>
</organism>
<evidence type="ECO:0000256" key="1">
    <source>
        <dbReference type="ARBA" id="ARBA00004429"/>
    </source>
</evidence>
<keyword evidence="11" id="KW-0067">ATP-binding</keyword>
<dbReference type="NCBIfam" id="TIGR01007">
    <property type="entry name" value="eps_fam"/>
    <property type="match status" value="1"/>
</dbReference>
<proteinExistence type="inferred from homology"/>
<evidence type="ECO:0000256" key="9">
    <source>
        <dbReference type="ARBA" id="ARBA00022741"/>
    </source>
</evidence>
<evidence type="ECO:0000256" key="10">
    <source>
        <dbReference type="ARBA" id="ARBA00022777"/>
    </source>
</evidence>
<evidence type="ECO:0000256" key="13">
    <source>
        <dbReference type="ARBA" id="ARBA00023136"/>
    </source>
</evidence>
<evidence type="ECO:0000256" key="15">
    <source>
        <dbReference type="ARBA" id="ARBA00051245"/>
    </source>
</evidence>
<feature type="domain" description="AAA" evidence="19">
    <location>
        <begin position="556"/>
        <end position="677"/>
    </location>
</feature>